<organism evidence="2 3">
    <name type="scientific">Aggregatibacter aphrophilus</name>
    <name type="common">Haemophilus aphrophilus</name>
    <dbReference type="NCBI Taxonomy" id="732"/>
    <lineage>
        <taxon>Bacteria</taxon>
        <taxon>Pseudomonadati</taxon>
        <taxon>Pseudomonadota</taxon>
        <taxon>Gammaproteobacteria</taxon>
        <taxon>Pasteurellales</taxon>
        <taxon>Pasteurellaceae</taxon>
        <taxon>Aggregatibacter</taxon>
    </lineage>
</organism>
<evidence type="ECO:0000313" key="3">
    <source>
        <dbReference type="Proteomes" id="UP000253728"/>
    </source>
</evidence>
<dbReference type="PANTHER" id="PTHR42785:SF1">
    <property type="entry name" value="DNA TOPOISOMERASE"/>
    <property type="match status" value="1"/>
</dbReference>
<gene>
    <name evidence="2" type="primary">topA_4</name>
    <name evidence="2" type="ORF">NCTC5908_02006</name>
</gene>
<dbReference type="Gene3D" id="3.30.65.10">
    <property type="entry name" value="Bacterial Topoisomerase I, domain 1"/>
    <property type="match status" value="3"/>
</dbReference>
<dbReference type="Pfam" id="PF01396">
    <property type="entry name" value="Zn_ribbon_Top1"/>
    <property type="match status" value="4"/>
</dbReference>
<dbReference type="Proteomes" id="UP000253728">
    <property type="component" value="Unassembled WGS sequence"/>
</dbReference>
<dbReference type="PANTHER" id="PTHR42785">
    <property type="entry name" value="DNA TOPOISOMERASE, TYPE IA, CORE"/>
    <property type="match status" value="1"/>
</dbReference>
<dbReference type="InterPro" id="IPR013498">
    <property type="entry name" value="Topo_IA_Znf"/>
</dbReference>
<dbReference type="InterPro" id="IPR000380">
    <property type="entry name" value="Topo_IA"/>
</dbReference>
<accession>A0A336N984</accession>
<proteinExistence type="predicted"/>
<dbReference type="AlphaFoldDB" id="A0A336N984"/>
<dbReference type="STRING" id="732.ADJ80_04225"/>
<sequence length="224" mass="25620">MAFADLLLFHFMGGKRRKTYGRMAREPFEYLSRKITALLGHAMNQPLFQPTKHEEHCPQCGALLQIKQGKKGLFLGCSAYPQCDYLKPLQASNEVKTLKILEQTCPQCGHLLALKQGHFGMFIGCSNYPECHFVVHEETEDETEEHVLCPECKEGQLVARRGRAGKLFYACNRFPHCKFSVPTKPYLVDCPQCHGNLALLKKQQGEQRTWQCVNKTCRHIFTTE</sequence>
<dbReference type="GO" id="GO:0005694">
    <property type="term" value="C:chromosome"/>
    <property type="evidence" value="ECO:0007669"/>
    <property type="project" value="InterPro"/>
</dbReference>
<feature type="domain" description="DNA topoisomerase type IA zn finger" evidence="1">
    <location>
        <begin position="103"/>
        <end position="136"/>
    </location>
</feature>
<feature type="domain" description="DNA topoisomerase type IA zn finger" evidence="1">
    <location>
        <begin position="188"/>
        <end position="205"/>
    </location>
</feature>
<dbReference type="EMBL" id="UFSP01000003">
    <property type="protein sequence ID" value="SSZ30184.1"/>
    <property type="molecule type" value="Genomic_DNA"/>
</dbReference>
<dbReference type="EC" id="5.99.1.2" evidence="2"/>
<dbReference type="GO" id="GO:0003917">
    <property type="term" value="F:DNA topoisomerase type I (single strand cut, ATP-independent) activity"/>
    <property type="evidence" value="ECO:0007669"/>
    <property type="project" value="InterPro"/>
</dbReference>
<evidence type="ECO:0000259" key="1">
    <source>
        <dbReference type="Pfam" id="PF01396"/>
    </source>
</evidence>
<name>A0A336N984_AGGAP</name>
<feature type="domain" description="DNA topoisomerase type IA zn finger" evidence="1">
    <location>
        <begin position="55"/>
        <end position="91"/>
    </location>
</feature>
<keyword evidence="2" id="KW-0413">Isomerase</keyword>
<protein>
    <submittedName>
        <fullName evidence="2">DNA topoisomerase 1</fullName>
        <ecNumber evidence="2">5.99.1.2</ecNumber>
    </submittedName>
</protein>
<evidence type="ECO:0000313" key="2">
    <source>
        <dbReference type="EMBL" id="SSZ30184.1"/>
    </source>
</evidence>
<dbReference type="GO" id="GO:0006265">
    <property type="term" value="P:DNA topological change"/>
    <property type="evidence" value="ECO:0007669"/>
    <property type="project" value="InterPro"/>
</dbReference>
<dbReference type="GO" id="GO:0003677">
    <property type="term" value="F:DNA binding"/>
    <property type="evidence" value="ECO:0007669"/>
    <property type="project" value="InterPro"/>
</dbReference>
<dbReference type="SUPFAM" id="SSF57783">
    <property type="entry name" value="Zinc beta-ribbon"/>
    <property type="match status" value="3"/>
</dbReference>
<feature type="domain" description="DNA topoisomerase type IA zn finger" evidence="1">
    <location>
        <begin position="147"/>
        <end position="185"/>
    </location>
</feature>
<reference evidence="2 3" key="1">
    <citation type="submission" date="2018-06" db="EMBL/GenBank/DDBJ databases">
        <authorList>
            <consortium name="Pathogen Informatics"/>
            <person name="Doyle S."/>
        </authorList>
    </citation>
    <scope>NUCLEOTIDE SEQUENCE [LARGE SCALE GENOMIC DNA]</scope>
    <source>
        <strain evidence="2 3">NCTC5908</strain>
    </source>
</reference>